<reference evidence="5 6" key="1">
    <citation type="submission" date="2022-12" db="EMBL/GenBank/DDBJ databases">
        <title>Chromosome-level genome of Tegillarca granosa.</title>
        <authorList>
            <person name="Kim J."/>
        </authorList>
    </citation>
    <scope>NUCLEOTIDE SEQUENCE [LARGE SCALE GENOMIC DNA]</scope>
    <source>
        <strain evidence="5">Teg-2019</strain>
        <tissue evidence="5">Adductor muscle</tissue>
    </source>
</reference>
<feature type="domain" description="Sulfotransferase" evidence="4">
    <location>
        <begin position="146"/>
        <end position="329"/>
    </location>
</feature>
<dbReference type="PANTHER" id="PTHR11783">
    <property type="entry name" value="SULFOTRANSFERASE SULT"/>
    <property type="match status" value="1"/>
</dbReference>
<evidence type="ECO:0000256" key="2">
    <source>
        <dbReference type="ARBA" id="ARBA00022679"/>
    </source>
</evidence>
<evidence type="ECO:0000313" key="5">
    <source>
        <dbReference type="EMBL" id="KAJ8308911.1"/>
    </source>
</evidence>
<evidence type="ECO:0000256" key="3">
    <source>
        <dbReference type="SAM" id="Phobius"/>
    </source>
</evidence>
<gene>
    <name evidence="5" type="ORF">KUTeg_013785</name>
</gene>
<dbReference type="Proteomes" id="UP001217089">
    <property type="component" value="Unassembled WGS sequence"/>
</dbReference>
<evidence type="ECO:0000259" key="4">
    <source>
        <dbReference type="Pfam" id="PF00685"/>
    </source>
</evidence>
<keyword evidence="2" id="KW-0808">Transferase</keyword>
<dbReference type="EMBL" id="JARBDR010000657">
    <property type="protein sequence ID" value="KAJ8308911.1"/>
    <property type="molecule type" value="Genomic_DNA"/>
</dbReference>
<keyword evidence="3" id="KW-1133">Transmembrane helix</keyword>
<dbReference type="InterPro" id="IPR027417">
    <property type="entry name" value="P-loop_NTPase"/>
</dbReference>
<name>A0ABQ9EX62_TEGGR</name>
<dbReference type="Gene3D" id="3.40.50.300">
    <property type="entry name" value="P-loop containing nucleotide triphosphate hydrolases"/>
    <property type="match status" value="1"/>
</dbReference>
<keyword evidence="3" id="KW-0812">Transmembrane</keyword>
<comment type="similarity">
    <text evidence="1">Belongs to the sulfotransferase 1 family.</text>
</comment>
<dbReference type="InterPro" id="IPR000863">
    <property type="entry name" value="Sulfotransferase_dom"/>
</dbReference>
<keyword evidence="6" id="KW-1185">Reference proteome</keyword>
<accession>A0ABQ9EX62</accession>
<evidence type="ECO:0000256" key="1">
    <source>
        <dbReference type="ARBA" id="ARBA00005771"/>
    </source>
</evidence>
<comment type="caution">
    <text evidence="5">The sequence shown here is derived from an EMBL/GenBank/DDBJ whole genome shotgun (WGS) entry which is preliminary data.</text>
</comment>
<dbReference type="Pfam" id="PF00685">
    <property type="entry name" value="Sulfotransfer_1"/>
    <property type="match status" value="1"/>
</dbReference>
<proteinExistence type="inferred from homology"/>
<evidence type="ECO:0000313" key="6">
    <source>
        <dbReference type="Proteomes" id="UP001217089"/>
    </source>
</evidence>
<sequence length="524" mass="62270">MSFRIHVQKNVFHWTIFTQIIILITVNSAFLHFKSDNLITAVEMNKKKKKATEDLGWLINIKVRDLYFYGNDLILQNFDPTKVMEELPKMKRRDDDVVLKGENVVEIRYARGKTLRTITCQKLRHNTKFFISNISSDTINVLWFLGTNWTWEIVNMLVRESRDYQRDRKTPTLLEFQSQDCLDKMALPRILSTHLRFHHIPDDKKKRKCKIIYIQRNPKDVAVSIRHFNKCQLMLIFHGMITSMHFYFLHLWRQHPLKNCDVFLKTSGKQIIILKMHKNIDQNHNNPFEEITRMAKFLGVSTDRKFINEVVKKTEFSNMKNSKLEFISQTDNHFIAYLYKIIHSKTHDDGIQKKRVLHNSVHNHKLQINIELVSAFSILGKIADWKNHFTIAQMNILTNLCYKYHKSNMLPNKKIYLLITENKQFLKWLPSKRKFSKFKQIISHLYALVVLHLRLRKFFNKDVMTMYMISVDVSLKLKKKLVKPYLTSDIYENIASSGSQRSKLYGMAKVHKQQCPLRPVSRLI</sequence>
<feature type="transmembrane region" description="Helical" evidence="3">
    <location>
        <begin position="12"/>
        <end position="31"/>
    </location>
</feature>
<organism evidence="5 6">
    <name type="scientific">Tegillarca granosa</name>
    <name type="common">Malaysian cockle</name>
    <name type="synonym">Anadara granosa</name>
    <dbReference type="NCBI Taxonomy" id="220873"/>
    <lineage>
        <taxon>Eukaryota</taxon>
        <taxon>Metazoa</taxon>
        <taxon>Spiralia</taxon>
        <taxon>Lophotrochozoa</taxon>
        <taxon>Mollusca</taxon>
        <taxon>Bivalvia</taxon>
        <taxon>Autobranchia</taxon>
        <taxon>Pteriomorphia</taxon>
        <taxon>Arcoida</taxon>
        <taxon>Arcoidea</taxon>
        <taxon>Arcidae</taxon>
        <taxon>Tegillarca</taxon>
    </lineage>
</organism>
<dbReference type="SUPFAM" id="SSF52540">
    <property type="entry name" value="P-loop containing nucleoside triphosphate hydrolases"/>
    <property type="match status" value="1"/>
</dbReference>
<protein>
    <recommendedName>
        <fullName evidence="4">Sulfotransferase domain-containing protein</fullName>
    </recommendedName>
</protein>
<keyword evidence="3" id="KW-0472">Membrane</keyword>